<dbReference type="Pfam" id="PF02518">
    <property type="entry name" value="HATPase_c"/>
    <property type="match status" value="1"/>
</dbReference>
<evidence type="ECO:0000256" key="5">
    <source>
        <dbReference type="SAM" id="MobiDB-lite"/>
    </source>
</evidence>
<name>A0ABT0GF47_9GAMM</name>
<keyword evidence="8" id="KW-0067">ATP-binding</keyword>
<keyword evidence="6" id="KW-0812">Transmembrane</keyword>
<dbReference type="InterPro" id="IPR013783">
    <property type="entry name" value="Ig-like_fold"/>
</dbReference>
<gene>
    <name evidence="8" type="ORF">M0G41_05670</name>
</gene>
<reference evidence="8" key="1">
    <citation type="submission" date="2022-04" db="EMBL/GenBank/DDBJ databases">
        <title>Lysobacter sp. CAU 1642 isolated from sea sand.</title>
        <authorList>
            <person name="Kim W."/>
        </authorList>
    </citation>
    <scope>NUCLEOTIDE SEQUENCE</scope>
    <source>
        <strain evidence="8">CAU 1642</strain>
    </source>
</reference>
<keyword evidence="3" id="KW-0597">Phosphoprotein</keyword>
<protein>
    <recommendedName>
        <fullName evidence="2">histidine kinase</fullName>
        <ecNumber evidence="2">2.7.13.3</ecNumber>
    </recommendedName>
</protein>
<dbReference type="EC" id="2.7.13.3" evidence="2"/>
<dbReference type="InterPro" id="IPR036890">
    <property type="entry name" value="HATPase_C_sf"/>
</dbReference>
<keyword evidence="8" id="KW-0547">Nucleotide-binding</keyword>
<dbReference type="Pfam" id="PF07494">
    <property type="entry name" value="Reg_prop"/>
    <property type="match status" value="3"/>
</dbReference>
<dbReference type="RefSeq" id="WP_248206297.1">
    <property type="nucleotide sequence ID" value="NZ_JALNMH010000003.1"/>
</dbReference>
<dbReference type="Pfam" id="PF07495">
    <property type="entry name" value="Y_Y_Y"/>
    <property type="match status" value="1"/>
</dbReference>
<dbReference type="Gene3D" id="3.30.565.10">
    <property type="entry name" value="Histidine kinase-like ATPase, C-terminal domain"/>
    <property type="match status" value="1"/>
</dbReference>
<dbReference type="SMART" id="SM00388">
    <property type="entry name" value="HisKA"/>
    <property type="match status" value="1"/>
</dbReference>
<keyword evidence="4" id="KW-0175">Coiled coil</keyword>
<dbReference type="InterPro" id="IPR011123">
    <property type="entry name" value="Y_Y_Y"/>
</dbReference>
<evidence type="ECO:0000256" key="6">
    <source>
        <dbReference type="SAM" id="Phobius"/>
    </source>
</evidence>
<dbReference type="SMART" id="SM00387">
    <property type="entry name" value="HATPase_c"/>
    <property type="match status" value="1"/>
</dbReference>
<dbReference type="SUPFAM" id="SSF101898">
    <property type="entry name" value="NHL repeat"/>
    <property type="match status" value="1"/>
</dbReference>
<keyword evidence="6" id="KW-1133">Transmembrane helix</keyword>
<dbReference type="SUPFAM" id="SSF47384">
    <property type="entry name" value="Homodimeric domain of signal transducing histidine kinase"/>
    <property type="match status" value="1"/>
</dbReference>
<evidence type="ECO:0000256" key="4">
    <source>
        <dbReference type="SAM" id="Coils"/>
    </source>
</evidence>
<dbReference type="SUPFAM" id="SSF55874">
    <property type="entry name" value="ATPase domain of HSP90 chaperone/DNA topoisomerase II/histidine kinase"/>
    <property type="match status" value="1"/>
</dbReference>
<evidence type="ECO:0000256" key="3">
    <source>
        <dbReference type="ARBA" id="ARBA00022553"/>
    </source>
</evidence>
<feature type="transmembrane region" description="Helical" evidence="6">
    <location>
        <begin position="813"/>
        <end position="835"/>
    </location>
</feature>
<dbReference type="InterPro" id="IPR015943">
    <property type="entry name" value="WD40/YVTN_repeat-like_dom_sf"/>
</dbReference>
<comment type="caution">
    <text evidence="8">The sequence shown here is derived from an EMBL/GenBank/DDBJ whole genome shotgun (WGS) entry which is preliminary data.</text>
</comment>
<feature type="region of interest" description="Disordered" evidence="5">
    <location>
        <begin position="1"/>
        <end position="23"/>
    </location>
</feature>
<dbReference type="InterPro" id="IPR003594">
    <property type="entry name" value="HATPase_dom"/>
</dbReference>
<dbReference type="Gene3D" id="2.130.10.10">
    <property type="entry name" value="YVTN repeat-like/Quinoprotein amine dehydrogenase"/>
    <property type="match status" value="3"/>
</dbReference>
<evidence type="ECO:0000256" key="1">
    <source>
        <dbReference type="ARBA" id="ARBA00000085"/>
    </source>
</evidence>
<evidence type="ECO:0000313" key="9">
    <source>
        <dbReference type="Proteomes" id="UP001431449"/>
    </source>
</evidence>
<dbReference type="InterPro" id="IPR011110">
    <property type="entry name" value="Reg_prop"/>
</dbReference>
<dbReference type="Gene3D" id="1.10.287.130">
    <property type="match status" value="1"/>
</dbReference>
<dbReference type="InterPro" id="IPR005467">
    <property type="entry name" value="His_kinase_dom"/>
</dbReference>
<dbReference type="Proteomes" id="UP001431449">
    <property type="component" value="Unassembled WGS sequence"/>
</dbReference>
<dbReference type="CDD" id="cd00075">
    <property type="entry name" value="HATPase"/>
    <property type="match status" value="1"/>
</dbReference>
<accession>A0ABT0GF47</accession>
<dbReference type="InterPro" id="IPR004358">
    <property type="entry name" value="Sig_transdc_His_kin-like_C"/>
</dbReference>
<sequence length="1138" mass="124444">MSAAPQSERYAMTAPGAASGEWGRPRGPRWPGFLLLALLWLPALAMAETFVDPAAARFQRLDAERGLSQSSVLALAQDSERRIWIGTLNGLNQFDGYRNRVFSPRGEGSGEIADNYITSLLPDEEGRMWVGTLEGISRWEPQDQSFVTFRVDPSRPEGLRSNLTLALHRDREGRLWAGTEAGLARWNPEADRFEHWPPGGDPAAGLPDARITSITSGSGSVLWVGTNAGPARYDVDTARLVPLDGFPHPGAPVTSIVLDRQGRLFVGLDKRGVVMGDVEGGGWRELPVASGSRSLGSPLVRSVYVDRQDRLWVGSEDGLDGLRIEEGEIVESVRYRSSRLSSTGLGGGVVAAILEDADGTLWVGSWNQGITWLSPENNRFASFTAETAATVGFRNPSSIALAADGDDLWIGTGSGLYGFDTGQRRLWEVSPGQDQQIYYCALAVDGRLWFGRATGLRILDPATGAFEDRVLPGSLAQGRLRRMLLVGDRVWTAVDPFGLAVLDREFREVYSQHPIARVITFIERFDERMVLLGAYDGLYWFDAESGALLHRHALGPASAPGPSPRLPLAPMAFARGADGRAWIATNGSGLAELRMEEGDPASARFRMLDSRDGLSDGALKSIEVAPDGVLWLSSASGLTAFDPRSDEFSNFNRGDGTLGRDYINAASARFADGRLAFGGMDGFTLFDPSRISGSHAELPPVPLISDLEADGRELSVGRGLGNSGPGESVMLPRGGVRSLQIQFASPEYVDAARTHYRYRLDPLETEWTEVGADRRLASYTGLRPGSYRFLVMASGNRNEWSEPRSLHLQVPPFWWQTLWARIALVGLAIVALWFLHRLRLASVARRNDWLTVQVAARTRELDSRTRALEEAKNHAEQALQQLEETQQELVRSEKMAALGQLVAGVAHEVNTPLGVALTASSVLRDASGRLGGQVEAGQLRRADFDRFLGTVSESTAMIERNLERAAQLIANFKQVSVDRTSDGRREFDLAAYLEEVLESLRLMWKQRDISMEVDCPPGIVLDSFPGAIGQVITNITQNAVVHAFGRDGRGRMQIRCRARDDRSVEIRLSDDGVGMPEAVRSRVFDPFFTTRRNEGGTGLGLHIVYNLVTQKLGGQIRVESQPGQGTEITLRLPPTAPG</sequence>
<feature type="domain" description="Histidine kinase" evidence="7">
    <location>
        <begin position="904"/>
        <end position="1136"/>
    </location>
</feature>
<dbReference type="PANTHER" id="PTHR43547:SF2">
    <property type="entry name" value="HYBRID SIGNAL TRANSDUCTION HISTIDINE KINASE C"/>
    <property type="match status" value="1"/>
</dbReference>
<proteinExistence type="predicted"/>
<dbReference type="SUPFAM" id="SSF50998">
    <property type="entry name" value="Quinoprotein alcohol dehydrogenase-like"/>
    <property type="match status" value="1"/>
</dbReference>
<dbReference type="SUPFAM" id="SSF63829">
    <property type="entry name" value="Calcium-dependent phosphotriesterase"/>
    <property type="match status" value="1"/>
</dbReference>
<dbReference type="PANTHER" id="PTHR43547">
    <property type="entry name" value="TWO-COMPONENT HISTIDINE KINASE"/>
    <property type="match status" value="1"/>
</dbReference>
<dbReference type="InterPro" id="IPR011047">
    <property type="entry name" value="Quinoprotein_ADH-like_sf"/>
</dbReference>
<evidence type="ECO:0000256" key="2">
    <source>
        <dbReference type="ARBA" id="ARBA00012438"/>
    </source>
</evidence>
<dbReference type="PRINTS" id="PR00344">
    <property type="entry name" value="BCTRLSENSOR"/>
</dbReference>
<dbReference type="CDD" id="cd00082">
    <property type="entry name" value="HisKA"/>
    <property type="match status" value="1"/>
</dbReference>
<keyword evidence="6" id="KW-0472">Membrane</keyword>
<keyword evidence="9" id="KW-1185">Reference proteome</keyword>
<feature type="coiled-coil region" evidence="4">
    <location>
        <begin position="861"/>
        <end position="895"/>
    </location>
</feature>
<dbReference type="EMBL" id="JALNMH010000003">
    <property type="protein sequence ID" value="MCK7593156.1"/>
    <property type="molecule type" value="Genomic_DNA"/>
</dbReference>
<dbReference type="InterPro" id="IPR036097">
    <property type="entry name" value="HisK_dim/P_sf"/>
</dbReference>
<dbReference type="GO" id="GO:0005524">
    <property type="term" value="F:ATP binding"/>
    <property type="evidence" value="ECO:0007669"/>
    <property type="project" value="UniProtKB-KW"/>
</dbReference>
<comment type="catalytic activity">
    <reaction evidence="1">
        <text>ATP + protein L-histidine = ADP + protein N-phospho-L-histidine.</text>
        <dbReference type="EC" id="2.7.13.3"/>
    </reaction>
</comment>
<evidence type="ECO:0000259" key="7">
    <source>
        <dbReference type="PROSITE" id="PS50109"/>
    </source>
</evidence>
<dbReference type="InterPro" id="IPR003661">
    <property type="entry name" value="HisK_dim/P_dom"/>
</dbReference>
<dbReference type="Gene3D" id="2.60.40.10">
    <property type="entry name" value="Immunoglobulins"/>
    <property type="match status" value="1"/>
</dbReference>
<organism evidence="8 9">
    <name type="scientific">Pseudomarimonas salicorniae</name>
    <dbReference type="NCBI Taxonomy" id="2933270"/>
    <lineage>
        <taxon>Bacteria</taxon>
        <taxon>Pseudomonadati</taxon>
        <taxon>Pseudomonadota</taxon>
        <taxon>Gammaproteobacteria</taxon>
        <taxon>Lysobacterales</taxon>
        <taxon>Lysobacteraceae</taxon>
        <taxon>Pseudomarimonas</taxon>
    </lineage>
</organism>
<evidence type="ECO:0000313" key="8">
    <source>
        <dbReference type="EMBL" id="MCK7593156.1"/>
    </source>
</evidence>
<dbReference type="PROSITE" id="PS50109">
    <property type="entry name" value="HIS_KIN"/>
    <property type="match status" value="1"/>
</dbReference>